<dbReference type="FunFam" id="3.40.50.1820:FF:000003">
    <property type="entry name" value="Dipeptidyl peptidase 4"/>
    <property type="match status" value="1"/>
</dbReference>
<evidence type="ECO:0000256" key="3">
    <source>
        <dbReference type="ARBA" id="ARBA00022438"/>
    </source>
</evidence>
<evidence type="ECO:0000256" key="5">
    <source>
        <dbReference type="ARBA" id="ARBA00022692"/>
    </source>
</evidence>
<evidence type="ECO:0000256" key="4">
    <source>
        <dbReference type="ARBA" id="ARBA00022670"/>
    </source>
</evidence>
<dbReference type="EMBL" id="OU963866">
    <property type="protein sequence ID" value="CAH0389684.1"/>
    <property type="molecule type" value="Genomic_DNA"/>
</dbReference>
<keyword evidence="6" id="KW-0378">Hydrolase</keyword>
<name>A0A9P0F4S8_BEMTA</name>
<dbReference type="SUPFAM" id="SSF82171">
    <property type="entry name" value="DPP6 N-terminal domain-like"/>
    <property type="match status" value="1"/>
</dbReference>
<evidence type="ECO:0000256" key="8">
    <source>
        <dbReference type="ARBA" id="ARBA00022968"/>
    </source>
</evidence>
<evidence type="ECO:0000313" key="18">
    <source>
        <dbReference type="Proteomes" id="UP001152759"/>
    </source>
</evidence>
<dbReference type="PANTHER" id="PTHR11731">
    <property type="entry name" value="PROTEASE FAMILY S9B,C DIPEPTIDYL-PEPTIDASE IV-RELATED"/>
    <property type="match status" value="1"/>
</dbReference>
<gene>
    <name evidence="17" type="ORF">BEMITA_LOCUS8491</name>
</gene>
<keyword evidence="14" id="KW-0732">Signal</keyword>
<evidence type="ECO:0000256" key="9">
    <source>
        <dbReference type="ARBA" id="ARBA00022989"/>
    </source>
</evidence>
<keyword evidence="10" id="KW-0472">Membrane</keyword>
<sequence>MILGIAAVLLLTVGDGDGAADKGASPSRALPLSDITEGWFDRSSPVWNGTWVSDTEILMKDEHENLILHDVEAAKSTVVLENNPDKLLSTGIQYELSADKRYIMIATTYTRLYRYSFIARYQIYDIQKRVTFPLANATVNTSEPLEVQLVMWAPKGNGFAYVYLNNVYYRPSAESTIEYQLTTDGIRNYVYNGVPDWVYEEEVLASNSAMWFSPDGQKLAYASFNDTSVPVMTVPFYGAASSPKFQYPLPVNIRYPKAGRSNPTVNLNLVTLPKASENPTAQPSLTLLPRPDDFSEHNSILSIVTWRDASNIIAIWFNRVQNSSRIMLCKAEGKQECFVLYKLDESNGWIEIDKAPVFSEDGKHMLLVLPHLDPSGSDKYPHITRLSTEVPKESIPLTEGAFSVNHIHGWDWAEHKIYFTATLPQHPEQLHFFVTSDGLDASSKSPECLSCKLKLSSGSPCTYVVVSGSPGNSHFALTCVGPGPAEAFIYNKQGRLFSSWESNEVVRRKLQEIKLPTVKYLRAPIERTDMKAYVKLLLPPNLDTSGKTKYPLLVHVYGGPKSNLAVDTFKMDWNHYLAINKSVIIAHIDGRNSGLKGQKMLFAGYRRLGTVEIFDQINVTRYLQNTLPYIDKSRTAIWGWSYGGYATAMALAQDVNNVFQCGVSVAPVTDWVYYDTIYTERYMGLPIIEDNVMGYIGASLNNKVENLRNKKYLLIHGTYDDNVHFQQSMMLSRQLELKDIMFQQMSYPDEEHGLVGVRPHFYHTLTRFISDCFHLDQ</sequence>
<feature type="domain" description="Dipeptidylpeptidase IV N-terminal" evidence="16">
    <location>
        <begin position="97"/>
        <end position="483"/>
    </location>
</feature>
<feature type="signal peptide" evidence="14">
    <location>
        <begin position="1"/>
        <end position="18"/>
    </location>
</feature>
<keyword evidence="3" id="KW-0031">Aminopeptidase</keyword>
<keyword evidence="11" id="KW-0325">Glycoprotein</keyword>
<dbReference type="InterPro" id="IPR001375">
    <property type="entry name" value="Peptidase_S9_cat"/>
</dbReference>
<dbReference type="InterPro" id="IPR029058">
    <property type="entry name" value="AB_hydrolase_fold"/>
</dbReference>
<keyword evidence="9" id="KW-1133">Transmembrane helix</keyword>
<evidence type="ECO:0000256" key="7">
    <source>
        <dbReference type="ARBA" id="ARBA00022825"/>
    </source>
</evidence>
<reference evidence="17" key="1">
    <citation type="submission" date="2021-12" db="EMBL/GenBank/DDBJ databases">
        <authorList>
            <person name="King R."/>
        </authorList>
    </citation>
    <scope>NUCLEOTIDE SEQUENCE</scope>
</reference>
<dbReference type="AlphaFoldDB" id="A0A9P0F4S8"/>
<keyword evidence="7" id="KW-0720">Serine protease</keyword>
<dbReference type="GO" id="GO:0012505">
    <property type="term" value="C:endomembrane system"/>
    <property type="evidence" value="ECO:0007669"/>
    <property type="project" value="UniProtKB-SubCell"/>
</dbReference>
<keyword evidence="8" id="KW-0735">Signal-anchor</keyword>
<organism evidence="17 18">
    <name type="scientific">Bemisia tabaci</name>
    <name type="common">Sweetpotato whitefly</name>
    <name type="synonym">Aleurodes tabaci</name>
    <dbReference type="NCBI Taxonomy" id="7038"/>
    <lineage>
        <taxon>Eukaryota</taxon>
        <taxon>Metazoa</taxon>
        <taxon>Ecdysozoa</taxon>
        <taxon>Arthropoda</taxon>
        <taxon>Hexapoda</taxon>
        <taxon>Insecta</taxon>
        <taxon>Pterygota</taxon>
        <taxon>Neoptera</taxon>
        <taxon>Paraneoptera</taxon>
        <taxon>Hemiptera</taxon>
        <taxon>Sternorrhyncha</taxon>
        <taxon>Aleyrodoidea</taxon>
        <taxon>Aleyrodidae</taxon>
        <taxon>Aleyrodinae</taxon>
        <taxon>Bemisia</taxon>
    </lineage>
</organism>
<evidence type="ECO:0000256" key="10">
    <source>
        <dbReference type="ARBA" id="ARBA00023136"/>
    </source>
</evidence>
<dbReference type="OrthoDB" id="16520at2759"/>
<evidence type="ECO:0000259" key="15">
    <source>
        <dbReference type="Pfam" id="PF00326"/>
    </source>
</evidence>
<dbReference type="Gene3D" id="2.140.10.30">
    <property type="entry name" value="Dipeptidylpeptidase IV, N-terminal domain"/>
    <property type="match status" value="1"/>
</dbReference>
<evidence type="ECO:0000256" key="11">
    <source>
        <dbReference type="ARBA" id="ARBA00023180"/>
    </source>
</evidence>
<dbReference type="Pfam" id="PF00326">
    <property type="entry name" value="Peptidase_S9"/>
    <property type="match status" value="1"/>
</dbReference>
<keyword evidence="4" id="KW-0645">Protease</keyword>
<dbReference type="GO" id="GO:0005886">
    <property type="term" value="C:plasma membrane"/>
    <property type="evidence" value="ECO:0007669"/>
    <property type="project" value="TreeGrafter"/>
</dbReference>
<dbReference type="GO" id="GO:0004177">
    <property type="term" value="F:aminopeptidase activity"/>
    <property type="evidence" value="ECO:0007669"/>
    <property type="project" value="UniProtKB-KW"/>
</dbReference>
<dbReference type="GO" id="GO:0006508">
    <property type="term" value="P:proteolysis"/>
    <property type="evidence" value="ECO:0007669"/>
    <property type="project" value="UniProtKB-KW"/>
</dbReference>
<dbReference type="InterPro" id="IPR050278">
    <property type="entry name" value="Serine_Prot_S9B/DPPIV"/>
</dbReference>
<accession>A0A9P0F4S8</accession>
<keyword evidence="5" id="KW-0812">Transmembrane</keyword>
<protein>
    <recommendedName>
        <fullName evidence="13">Venom dipeptidyl peptidase 4</fullName>
    </recommendedName>
</protein>
<evidence type="ECO:0000256" key="6">
    <source>
        <dbReference type="ARBA" id="ARBA00022801"/>
    </source>
</evidence>
<comment type="subcellular location">
    <subcellularLocation>
        <location evidence="12">Endomembrane system</location>
        <topology evidence="12">Single-pass membrane protein</topology>
    </subcellularLocation>
    <subcellularLocation>
        <location evidence="1">Membrane</location>
        <topology evidence="1">Single-pass type II membrane protein</topology>
    </subcellularLocation>
</comment>
<keyword evidence="18" id="KW-1185">Reference proteome</keyword>
<evidence type="ECO:0000313" key="17">
    <source>
        <dbReference type="EMBL" id="CAH0389684.1"/>
    </source>
</evidence>
<evidence type="ECO:0000256" key="1">
    <source>
        <dbReference type="ARBA" id="ARBA00004606"/>
    </source>
</evidence>
<evidence type="ECO:0000256" key="14">
    <source>
        <dbReference type="SAM" id="SignalP"/>
    </source>
</evidence>
<dbReference type="InterPro" id="IPR002469">
    <property type="entry name" value="Peptidase_S9B_N"/>
</dbReference>
<feature type="chain" id="PRO_5040155628" description="Venom dipeptidyl peptidase 4" evidence="14">
    <location>
        <begin position="19"/>
        <end position="777"/>
    </location>
</feature>
<dbReference type="Proteomes" id="UP001152759">
    <property type="component" value="Chromosome 5"/>
</dbReference>
<dbReference type="GO" id="GO:0008239">
    <property type="term" value="F:dipeptidyl-peptidase activity"/>
    <property type="evidence" value="ECO:0007669"/>
    <property type="project" value="TreeGrafter"/>
</dbReference>
<proteinExistence type="inferred from homology"/>
<dbReference type="Pfam" id="PF00930">
    <property type="entry name" value="DPPIV_N"/>
    <property type="match status" value="1"/>
</dbReference>
<dbReference type="SUPFAM" id="SSF53474">
    <property type="entry name" value="alpha/beta-Hydrolases"/>
    <property type="match status" value="1"/>
</dbReference>
<dbReference type="GO" id="GO:0008236">
    <property type="term" value="F:serine-type peptidase activity"/>
    <property type="evidence" value="ECO:0007669"/>
    <property type="project" value="UniProtKB-KW"/>
</dbReference>
<evidence type="ECO:0000256" key="12">
    <source>
        <dbReference type="ARBA" id="ARBA00037847"/>
    </source>
</evidence>
<feature type="domain" description="Peptidase S9 prolyl oligopeptidase catalytic" evidence="15">
    <location>
        <begin position="571"/>
        <end position="774"/>
    </location>
</feature>
<evidence type="ECO:0000259" key="16">
    <source>
        <dbReference type="Pfam" id="PF00930"/>
    </source>
</evidence>
<evidence type="ECO:0000256" key="2">
    <source>
        <dbReference type="ARBA" id="ARBA00010036"/>
    </source>
</evidence>
<dbReference type="PANTHER" id="PTHR11731:SF200">
    <property type="entry name" value="DIPEPTIDYL PEPTIDASE 10, ISOFORM B"/>
    <property type="match status" value="1"/>
</dbReference>
<comment type="similarity">
    <text evidence="2">Belongs to the peptidase S9B family. DPPIV subfamily.</text>
</comment>
<evidence type="ECO:0000256" key="13">
    <source>
        <dbReference type="ARBA" id="ARBA00072929"/>
    </source>
</evidence>
<dbReference type="Gene3D" id="3.40.50.1820">
    <property type="entry name" value="alpha/beta hydrolase"/>
    <property type="match status" value="1"/>
</dbReference>